<reference evidence="2 3" key="1">
    <citation type="journal article" date="2017" name="Poromechanics V (2013)">
        <title>Genomic Characterization of the Arsenic-Tolerant Actinobacterium, &lt;i&gt;Rhodococcus erythropolis&lt;/i&gt; S43.</title>
        <authorList>
            <person name="Retamal-Morales G."/>
            <person name="Mehnert M."/>
            <person name="Schwabe R."/>
            <person name="Tischler D."/>
            <person name="Schloemann M."/>
            <person name="Levican G.J."/>
        </authorList>
    </citation>
    <scope>NUCLEOTIDE SEQUENCE [LARGE SCALE GENOMIC DNA]</scope>
    <source>
        <strain evidence="2 3">S43</strain>
    </source>
</reference>
<gene>
    <name evidence="2" type="ORF">BS297_22930</name>
</gene>
<protein>
    <recommendedName>
        <fullName evidence="1">CD-NTase-associated protein 12/Pycsar effector protein TIR domain-containing protein</fullName>
    </recommendedName>
</protein>
<dbReference type="RefSeq" id="WP_225989556.1">
    <property type="nucleotide sequence ID" value="NZ_WIDN01000061.1"/>
</dbReference>
<evidence type="ECO:0000313" key="3">
    <source>
        <dbReference type="Proteomes" id="UP000325576"/>
    </source>
</evidence>
<dbReference type="AlphaFoldDB" id="A0A5N5DYM5"/>
<evidence type="ECO:0000259" key="1">
    <source>
        <dbReference type="Pfam" id="PF10137"/>
    </source>
</evidence>
<organism evidence="2 3">
    <name type="scientific">Rhodococcus erythropolis</name>
    <name type="common">Arthrobacter picolinophilus</name>
    <dbReference type="NCBI Taxonomy" id="1833"/>
    <lineage>
        <taxon>Bacteria</taxon>
        <taxon>Bacillati</taxon>
        <taxon>Actinomycetota</taxon>
        <taxon>Actinomycetes</taxon>
        <taxon>Mycobacteriales</taxon>
        <taxon>Nocardiaceae</taxon>
        <taxon>Rhodococcus</taxon>
        <taxon>Rhodococcus erythropolis group</taxon>
    </lineage>
</organism>
<proteinExistence type="predicted"/>
<comment type="caution">
    <text evidence="2">The sequence shown here is derived from an EMBL/GenBank/DDBJ whole genome shotgun (WGS) entry which is preliminary data.</text>
</comment>
<dbReference type="Pfam" id="PF10137">
    <property type="entry name" value="CAP12-PCTIR_TIR"/>
    <property type="match status" value="1"/>
</dbReference>
<feature type="domain" description="CD-NTase-associated protein 12/Pycsar effector protein TIR" evidence="1">
    <location>
        <begin position="240"/>
        <end position="352"/>
    </location>
</feature>
<name>A0A5N5DYM5_RHOER</name>
<sequence length="374" mass="41042">MSDLGGYIDELEAVAEELWQLSRGLEDPNTKAELKSLDSAVQSAHAAWSGSNLGYHARTYYRDLTTPPANDMFSKDWGLMFRGESEWITYADAKVREKILGDSGHPDIADLQDESDKVRTLMFEKKETLTSVLASALVGGSDPYLDKISRDVQDTSAPSCSSYARQYIPKGDHVSRDITALNQGLSVAPHQMLSAEIQAIEAPYICARSLAGKAKAAAGHLRRRPSVIAPMASATQLGSRIFIGHGQSPQWRELKEFLQDRLGLQADEFNRVPVAGTTTTARLSQMLDSASFACLVMTAEDEMANGATVARANVIHEAGLFQGRLGFERAIILLEEGCAEFSNITGLSQLRYPANRISAIYEDLRQVLERENLL</sequence>
<dbReference type="InterPro" id="IPR019302">
    <property type="entry name" value="CAP12/PCTIR_TIR_dom"/>
</dbReference>
<evidence type="ECO:0000313" key="2">
    <source>
        <dbReference type="EMBL" id="KAB2583007.1"/>
    </source>
</evidence>
<dbReference type="Proteomes" id="UP000325576">
    <property type="component" value="Unassembled WGS sequence"/>
</dbReference>
<dbReference type="GO" id="GO:0050135">
    <property type="term" value="F:NADP+ nucleosidase activity"/>
    <property type="evidence" value="ECO:0007669"/>
    <property type="project" value="InterPro"/>
</dbReference>
<dbReference type="EMBL" id="MRBO01000612">
    <property type="protein sequence ID" value="KAB2583007.1"/>
    <property type="molecule type" value="Genomic_DNA"/>
</dbReference>
<accession>A0A5N5DYM5</accession>